<feature type="transmembrane region" description="Helical" evidence="1">
    <location>
        <begin position="56"/>
        <end position="79"/>
    </location>
</feature>
<keyword evidence="1" id="KW-0812">Transmembrane</keyword>
<dbReference type="AlphaFoldDB" id="A4BXE1"/>
<keyword evidence="3" id="KW-1185">Reference proteome</keyword>
<dbReference type="HOGENOM" id="CLU_2480694_0_0_10"/>
<evidence type="ECO:0000313" key="3">
    <source>
        <dbReference type="Proteomes" id="UP000003053"/>
    </source>
</evidence>
<keyword evidence="1" id="KW-1133">Transmembrane helix</keyword>
<dbReference type="RefSeq" id="WP_004569430.1">
    <property type="nucleotide sequence ID" value="NZ_CH724148.1"/>
</dbReference>
<dbReference type="Proteomes" id="UP000003053">
    <property type="component" value="Unassembled WGS sequence"/>
</dbReference>
<dbReference type="EMBL" id="AAOG01000001">
    <property type="protein sequence ID" value="EAR13632.1"/>
    <property type="molecule type" value="Genomic_DNA"/>
</dbReference>
<comment type="caution">
    <text evidence="2">The sequence shown here is derived from an EMBL/GenBank/DDBJ whole genome shotgun (WGS) entry which is preliminary data.</text>
</comment>
<accession>A4BXE1</accession>
<keyword evidence="1" id="KW-0472">Membrane</keyword>
<name>A4BXE1_9FLAO</name>
<protein>
    <submittedName>
        <fullName evidence="2">Uncharacterized protein</fullName>
    </submittedName>
</protein>
<evidence type="ECO:0000313" key="2">
    <source>
        <dbReference type="EMBL" id="EAR13632.1"/>
    </source>
</evidence>
<gene>
    <name evidence="2" type="ORF">PI23P_04022</name>
</gene>
<dbReference type="OrthoDB" id="1203259at2"/>
<sequence>MLHLKEIKKKCIFIKNEINMLMIGPIEILLFATLLLSLVVTALALASKNKSNVGFIVWGVFILAVPFVGAVACILSSLLDRKKARTV</sequence>
<evidence type="ECO:0000256" key="1">
    <source>
        <dbReference type="SAM" id="Phobius"/>
    </source>
</evidence>
<proteinExistence type="predicted"/>
<organism evidence="2 3">
    <name type="scientific">Polaribacter irgensii 23-P</name>
    <dbReference type="NCBI Taxonomy" id="313594"/>
    <lineage>
        <taxon>Bacteria</taxon>
        <taxon>Pseudomonadati</taxon>
        <taxon>Bacteroidota</taxon>
        <taxon>Flavobacteriia</taxon>
        <taxon>Flavobacteriales</taxon>
        <taxon>Flavobacteriaceae</taxon>
    </lineage>
</organism>
<reference evidence="2 3" key="1">
    <citation type="submission" date="2006-02" db="EMBL/GenBank/DDBJ databases">
        <authorList>
            <person name="Murray A."/>
            <person name="Staley J."/>
            <person name="Ferriera S."/>
            <person name="Johnson J."/>
            <person name="Kravitz S."/>
            <person name="Halpern A."/>
            <person name="Remington K."/>
            <person name="Beeson K."/>
            <person name="Tran B."/>
            <person name="Rogers Y.-H."/>
            <person name="Friedman R."/>
            <person name="Venter J.C."/>
        </authorList>
    </citation>
    <scope>NUCLEOTIDE SEQUENCE [LARGE SCALE GENOMIC DNA]</scope>
    <source>
        <strain evidence="2 3">23-P</strain>
    </source>
</reference>